<reference evidence="2 3" key="1">
    <citation type="submission" date="2017-03" db="EMBL/GenBank/DDBJ databases">
        <title>Genome Survey of Euroglyphus maynei.</title>
        <authorList>
            <person name="Arlian L.G."/>
            <person name="Morgan M.S."/>
            <person name="Rider S.D."/>
        </authorList>
    </citation>
    <scope>NUCLEOTIDE SEQUENCE [LARGE SCALE GENOMIC DNA]</scope>
    <source>
        <strain evidence="2">Arlian Lab</strain>
        <tissue evidence="2">Whole body</tissue>
    </source>
</reference>
<feature type="domain" description="TANK-binding kinase 1 coiled-coil" evidence="1">
    <location>
        <begin position="2"/>
        <end position="55"/>
    </location>
</feature>
<keyword evidence="3" id="KW-1185">Reference proteome</keyword>
<proteinExistence type="predicted"/>
<dbReference type="AlphaFoldDB" id="A0A1Y3AY46"/>
<evidence type="ECO:0000259" key="1">
    <source>
        <dbReference type="Pfam" id="PF18394"/>
    </source>
</evidence>
<accession>A0A1Y3AY46</accession>
<evidence type="ECO:0000313" key="3">
    <source>
        <dbReference type="Proteomes" id="UP000194236"/>
    </source>
</evidence>
<sequence>MLHKDKQIKSLNHHEEELHQLEKLKLDSHCKKLNDLVAKEINPCGTIADKLEEWYQ</sequence>
<comment type="caution">
    <text evidence="2">The sequence shown here is derived from an EMBL/GenBank/DDBJ whole genome shotgun (WGS) entry which is preliminary data.</text>
</comment>
<evidence type="ECO:0000313" key="2">
    <source>
        <dbReference type="EMBL" id="OTF72907.1"/>
    </source>
</evidence>
<dbReference type="Pfam" id="PF18394">
    <property type="entry name" value="TBK1_CCD1"/>
    <property type="match status" value="1"/>
</dbReference>
<dbReference type="EMBL" id="MUJZ01054095">
    <property type="protein sequence ID" value="OTF72907.1"/>
    <property type="molecule type" value="Genomic_DNA"/>
</dbReference>
<protein>
    <recommendedName>
        <fullName evidence="1">TANK-binding kinase 1 coiled-coil domain-containing protein</fullName>
    </recommendedName>
</protein>
<organism evidence="2 3">
    <name type="scientific">Euroglyphus maynei</name>
    <name type="common">Mayne's house dust mite</name>
    <dbReference type="NCBI Taxonomy" id="6958"/>
    <lineage>
        <taxon>Eukaryota</taxon>
        <taxon>Metazoa</taxon>
        <taxon>Ecdysozoa</taxon>
        <taxon>Arthropoda</taxon>
        <taxon>Chelicerata</taxon>
        <taxon>Arachnida</taxon>
        <taxon>Acari</taxon>
        <taxon>Acariformes</taxon>
        <taxon>Sarcoptiformes</taxon>
        <taxon>Astigmata</taxon>
        <taxon>Psoroptidia</taxon>
        <taxon>Analgoidea</taxon>
        <taxon>Pyroglyphidae</taxon>
        <taxon>Pyroglyphinae</taxon>
        <taxon>Euroglyphus</taxon>
    </lineage>
</organism>
<gene>
    <name evidence="2" type="ORF">BLA29_015172</name>
</gene>
<name>A0A1Y3AY46_EURMA</name>
<dbReference type="InterPro" id="IPR041309">
    <property type="entry name" value="TBK1_CC1"/>
</dbReference>
<dbReference type="Gene3D" id="1.20.1270.420">
    <property type="match status" value="1"/>
</dbReference>
<dbReference type="Proteomes" id="UP000194236">
    <property type="component" value="Unassembled WGS sequence"/>
</dbReference>